<reference evidence="4 5" key="1">
    <citation type="journal article" date="2011" name="Proc. Natl. Acad. Sci. U.S.A.">
        <title>Genetic diversity and population structure of the endangered marsupial Sarcophilus harrisii (Tasmanian devil).</title>
        <authorList>
            <person name="Miller W."/>
            <person name="Hayes V.M."/>
            <person name="Ratan A."/>
            <person name="Petersen D.C."/>
            <person name="Wittekindt N.E."/>
            <person name="Miller J."/>
            <person name="Walenz B."/>
            <person name="Knight J."/>
            <person name="Qi J."/>
            <person name="Zhao F."/>
            <person name="Wang Q."/>
            <person name="Bedoya-Reina O.C."/>
            <person name="Katiyar N."/>
            <person name="Tomsho L.P."/>
            <person name="Kasson L.M."/>
            <person name="Hardie R.A."/>
            <person name="Woodbridge P."/>
            <person name="Tindall E.A."/>
            <person name="Bertelsen M.F."/>
            <person name="Dixon D."/>
            <person name="Pyecroft S."/>
            <person name="Helgen K.M."/>
            <person name="Lesk A.M."/>
            <person name="Pringle T.H."/>
            <person name="Patterson N."/>
            <person name="Zhang Y."/>
            <person name="Kreiss A."/>
            <person name="Woods G.M."/>
            <person name="Jones M.E."/>
            <person name="Schuster S.C."/>
        </authorList>
    </citation>
    <scope>NUCLEOTIDE SEQUENCE [LARGE SCALE GENOMIC DNA]</scope>
</reference>
<keyword evidence="3" id="KW-0732">Signal</keyword>
<evidence type="ECO:0000313" key="4">
    <source>
        <dbReference type="Ensembl" id="ENSSHAP00000002693.2"/>
    </source>
</evidence>
<gene>
    <name evidence="4" type="primary">PARM1</name>
</gene>
<evidence type="ECO:0000256" key="2">
    <source>
        <dbReference type="SAM" id="Phobius"/>
    </source>
</evidence>
<dbReference type="KEGG" id="shr:100913191"/>
<evidence type="ECO:0000256" key="1">
    <source>
        <dbReference type="SAM" id="MobiDB-lite"/>
    </source>
</evidence>
<dbReference type="PANTHER" id="PTHR35453">
    <property type="entry name" value="PROSTATE ANDROGEN-REGULATED MUCIN-LIKE PROTEIN 1"/>
    <property type="match status" value="1"/>
</dbReference>
<dbReference type="GO" id="GO:0005769">
    <property type="term" value="C:early endosome"/>
    <property type="evidence" value="ECO:0007669"/>
    <property type="project" value="TreeGrafter"/>
</dbReference>
<name>G3VHN9_SARHA</name>
<dbReference type="GeneTree" id="ENSGT00390000014545"/>
<keyword evidence="2" id="KW-0472">Membrane</keyword>
<dbReference type="InParanoid" id="G3VHN9"/>
<reference evidence="4" key="3">
    <citation type="submission" date="2025-09" db="UniProtKB">
        <authorList>
            <consortium name="Ensembl"/>
        </authorList>
    </citation>
    <scope>IDENTIFICATION</scope>
</reference>
<dbReference type="GO" id="GO:0005886">
    <property type="term" value="C:plasma membrane"/>
    <property type="evidence" value="ECO:0007669"/>
    <property type="project" value="TreeGrafter"/>
</dbReference>
<dbReference type="Ensembl" id="ENSSHAT00000002723.2">
    <property type="protein sequence ID" value="ENSSHAP00000002693.2"/>
    <property type="gene ID" value="ENSSHAG00000002382.2"/>
</dbReference>
<feature type="region of interest" description="Disordered" evidence="1">
    <location>
        <begin position="100"/>
        <end position="218"/>
    </location>
</feature>
<dbReference type="GO" id="GO:0005770">
    <property type="term" value="C:late endosome"/>
    <property type="evidence" value="ECO:0007669"/>
    <property type="project" value="TreeGrafter"/>
</dbReference>
<feature type="compositionally biased region" description="Polar residues" evidence="1">
    <location>
        <begin position="137"/>
        <end position="164"/>
    </location>
</feature>
<proteinExistence type="predicted"/>
<dbReference type="RefSeq" id="XP_031798990.1">
    <property type="nucleotide sequence ID" value="XM_031943130.1"/>
</dbReference>
<dbReference type="STRING" id="9305.ENSSHAP00000002693"/>
<feature type="compositionally biased region" description="Polar residues" evidence="1">
    <location>
        <begin position="183"/>
        <end position="194"/>
    </location>
</feature>
<organism evidence="4 5">
    <name type="scientific">Sarcophilus harrisii</name>
    <name type="common">Tasmanian devil</name>
    <name type="synonym">Sarcophilus laniarius</name>
    <dbReference type="NCBI Taxonomy" id="9305"/>
    <lineage>
        <taxon>Eukaryota</taxon>
        <taxon>Metazoa</taxon>
        <taxon>Chordata</taxon>
        <taxon>Craniata</taxon>
        <taxon>Vertebrata</taxon>
        <taxon>Euteleostomi</taxon>
        <taxon>Mammalia</taxon>
        <taxon>Metatheria</taxon>
        <taxon>Dasyuromorphia</taxon>
        <taxon>Dasyuridae</taxon>
        <taxon>Sarcophilus</taxon>
    </lineage>
</organism>
<protein>
    <submittedName>
        <fullName evidence="4">Prostate androgen-regulated mucin-like protein 1</fullName>
    </submittedName>
</protein>
<feature type="chain" id="PRO_5029906983" evidence="3">
    <location>
        <begin position="21"/>
        <end position="324"/>
    </location>
</feature>
<sequence>MVCRALFALLVLATGLKVQSLPTSTTFPVSLPAKFTTLSSIWTSPPQNTVDVTTSSSNNTQNNSLLTVTLSAETTPLPGNISVIPGNPESTSKAPIQESAVTAVGQEQEGTAQTQSSVRTWPTSSQDEIKSTLAGLGSTTPKTRNETEAVTTASPSPSDTEAVTSSQASSSLPSWLPPKISPTSVITNSITAKSTTHKESSEEFLGTPTATPHGADLHPNGTPTFPASSGPKMEETTSQVTLPNYEVEGTDGNTVSPRIIMEEVEHALSSGSIVAITVTVIAVVLLVFGVAAYLKIRHSSYGRLLDDHDYGSWGNYNNPLYDDS</sequence>
<dbReference type="GeneID" id="100913191"/>
<feature type="compositionally biased region" description="Low complexity" evidence="1">
    <location>
        <begin position="165"/>
        <end position="174"/>
    </location>
</feature>
<dbReference type="OrthoDB" id="8963138at2759"/>
<feature type="transmembrane region" description="Helical" evidence="2">
    <location>
        <begin position="273"/>
        <end position="294"/>
    </location>
</feature>
<accession>G3VHN9</accession>
<dbReference type="AlphaFoldDB" id="G3VHN9"/>
<dbReference type="PANTHER" id="PTHR35453:SF1">
    <property type="entry name" value="PROSTATE ANDROGEN-REGULATED MUCIN-LIKE PROTEIN 1"/>
    <property type="match status" value="1"/>
</dbReference>
<dbReference type="CTD" id="25849"/>
<feature type="compositionally biased region" description="Polar residues" evidence="1">
    <location>
        <begin position="108"/>
        <end position="126"/>
    </location>
</feature>
<feature type="signal peptide" evidence="3">
    <location>
        <begin position="1"/>
        <end position="20"/>
    </location>
</feature>
<dbReference type="Pfam" id="PF17061">
    <property type="entry name" value="PARM"/>
    <property type="match status" value="1"/>
</dbReference>
<dbReference type="GO" id="GO:0005794">
    <property type="term" value="C:Golgi apparatus"/>
    <property type="evidence" value="ECO:0007669"/>
    <property type="project" value="TreeGrafter"/>
</dbReference>
<dbReference type="HOGENOM" id="CLU_898790_0_0_1"/>
<keyword evidence="2" id="KW-1133">Transmembrane helix</keyword>
<dbReference type="FunCoup" id="G3VHN9">
    <property type="interactions" value="451"/>
</dbReference>
<dbReference type="eggNOG" id="ENOG502S50N">
    <property type="taxonomic scope" value="Eukaryota"/>
</dbReference>
<keyword evidence="5" id="KW-1185">Reference proteome</keyword>
<evidence type="ECO:0000313" key="5">
    <source>
        <dbReference type="Proteomes" id="UP000007648"/>
    </source>
</evidence>
<dbReference type="Proteomes" id="UP000007648">
    <property type="component" value="Unassembled WGS sequence"/>
</dbReference>
<dbReference type="InterPro" id="IPR031431">
    <property type="entry name" value="PARM1"/>
</dbReference>
<reference evidence="4" key="2">
    <citation type="submission" date="2025-08" db="UniProtKB">
        <authorList>
            <consortium name="Ensembl"/>
        </authorList>
    </citation>
    <scope>IDENTIFICATION</scope>
</reference>
<evidence type="ECO:0000256" key="3">
    <source>
        <dbReference type="SAM" id="SignalP"/>
    </source>
</evidence>
<keyword evidence="2" id="KW-0812">Transmembrane</keyword>